<keyword evidence="6" id="KW-0012">Acyltransferase</keyword>
<dbReference type="InterPro" id="IPR011701">
    <property type="entry name" value="MFS"/>
</dbReference>
<reference evidence="9 10" key="1">
    <citation type="journal article" date="2017" name="BMC Genomics">
        <title>Genome sequencing of 39 Akkermansia muciniphila isolates reveals its population structure, genomic and functional diverisity, and global distribution in mammalian gut microbiotas.</title>
        <authorList>
            <person name="Guo X."/>
            <person name="Li S."/>
            <person name="Zhang J."/>
            <person name="Wu F."/>
            <person name="Li X."/>
            <person name="Wu D."/>
            <person name="Zhang M."/>
            <person name="Ou Z."/>
            <person name="Jie Z."/>
            <person name="Yan Q."/>
            <person name="Li P."/>
            <person name="Yi J."/>
            <person name="Peng Y."/>
        </authorList>
    </citation>
    <scope>NUCLEOTIDE SEQUENCE [LARGE SCALE GENOMIC DNA]</scope>
    <source>
        <strain evidence="9 10">GP43</strain>
    </source>
</reference>
<accession>A0AAP8T9K7</accession>
<evidence type="ECO:0000259" key="8">
    <source>
        <dbReference type="SMART" id="SM00563"/>
    </source>
</evidence>
<dbReference type="Pfam" id="PF01553">
    <property type="entry name" value="Acyltransferase"/>
    <property type="match status" value="1"/>
</dbReference>
<protein>
    <recommendedName>
        <fullName evidence="8">Phospholipid/glycerol acyltransferase domain-containing protein</fullName>
    </recommendedName>
</protein>
<keyword evidence="2" id="KW-0808">Transferase</keyword>
<dbReference type="SUPFAM" id="SSF103473">
    <property type="entry name" value="MFS general substrate transporter"/>
    <property type="match status" value="1"/>
</dbReference>
<dbReference type="InterPro" id="IPR036259">
    <property type="entry name" value="MFS_trans_sf"/>
</dbReference>
<dbReference type="GO" id="GO:0006654">
    <property type="term" value="P:phosphatidic acid biosynthetic process"/>
    <property type="evidence" value="ECO:0007669"/>
    <property type="project" value="TreeGrafter"/>
</dbReference>
<dbReference type="Proteomes" id="UP000235914">
    <property type="component" value="Unassembled WGS sequence"/>
</dbReference>
<evidence type="ECO:0000256" key="5">
    <source>
        <dbReference type="ARBA" id="ARBA00023136"/>
    </source>
</evidence>
<feature type="transmembrane region" description="Helical" evidence="7">
    <location>
        <begin position="260"/>
        <end position="279"/>
    </location>
</feature>
<comment type="caution">
    <text evidence="9">The sequence shown here is derived from an EMBL/GenBank/DDBJ whole genome shotgun (WGS) entry which is preliminary data.</text>
</comment>
<feature type="transmembrane region" description="Helical" evidence="7">
    <location>
        <begin position="382"/>
        <end position="402"/>
    </location>
</feature>
<dbReference type="CDD" id="cd06173">
    <property type="entry name" value="MFS_MefA_like"/>
    <property type="match status" value="1"/>
</dbReference>
<dbReference type="GO" id="GO:0022857">
    <property type="term" value="F:transmembrane transporter activity"/>
    <property type="evidence" value="ECO:0007669"/>
    <property type="project" value="InterPro"/>
</dbReference>
<feature type="transmembrane region" description="Helical" evidence="7">
    <location>
        <begin position="106"/>
        <end position="124"/>
    </location>
</feature>
<evidence type="ECO:0000256" key="4">
    <source>
        <dbReference type="ARBA" id="ARBA00022989"/>
    </source>
</evidence>
<dbReference type="EMBL" id="PJKN01000002">
    <property type="protein sequence ID" value="PNC56790.1"/>
    <property type="molecule type" value="Genomic_DNA"/>
</dbReference>
<feature type="transmembrane region" description="Helical" evidence="7">
    <location>
        <begin position="201"/>
        <end position="222"/>
    </location>
</feature>
<dbReference type="SUPFAM" id="SSF69593">
    <property type="entry name" value="Glycerol-3-phosphate (1)-acyltransferase"/>
    <property type="match status" value="1"/>
</dbReference>
<feature type="transmembrane region" description="Helical" evidence="7">
    <location>
        <begin position="321"/>
        <end position="344"/>
    </location>
</feature>
<evidence type="ECO:0000256" key="3">
    <source>
        <dbReference type="ARBA" id="ARBA00022692"/>
    </source>
</evidence>
<dbReference type="RefSeq" id="WP_102734832.1">
    <property type="nucleotide sequence ID" value="NZ_BAABSF010000005.1"/>
</dbReference>
<comment type="pathway">
    <text evidence="1">Lipid metabolism.</text>
</comment>
<dbReference type="SMART" id="SM00563">
    <property type="entry name" value="PlsC"/>
    <property type="match status" value="1"/>
</dbReference>
<dbReference type="Gene3D" id="1.20.1250.20">
    <property type="entry name" value="MFS general substrate transporter like domains"/>
    <property type="match status" value="1"/>
</dbReference>
<organism evidence="9 10">
    <name type="scientific">Akkermansia muciniphila</name>
    <dbReference type="NCBI Taxonomy" id="239935"/>
    <lineage>
        <taxon>Bacteria</taxon>
        <taxon>Pseudomonadati</taxon>
        <taxon>Verrucomicrobiota</taxon>
        <taxon>Verrucomicrobiia</taxon>
        <taxon>Verrucomicrobiales</taxon>
        <taxon>Akkermansiaceae</taxon>
        <taxon>Akkermansia</taxon>
    </lineage>
</organism>
<dbReference type="PANTHER" id="PTHR10434:SF11">
    <property type="entry name" value="1-ACYL-SN-GLYCEROL-3-PHOSPHATE ACYLTRANSFERASE"/>
    <property type="match status" value="1"/>
</dbReference>
<gene>
    <name evidence="9" type="ORF">CXU09_04235</name>
</gene>
<keyword evidence="4 7" id="KW-1133">Transmembrane helix</keyword>
<feature type="transmembrane region" description="Helical" evidence="7">
    <location>
        <begin position="167"/>
        <end position="189"/>
    </location>
</feature>
<sequence>MICYNPPHMDDVQTSKKKMPSKKEWRGFYSLILIQAQNAFNEKAAQFLLIPLGVWLASTNAAYGPDSWVNSLQYILACIFVLPYILFSPFVGWLADCFCKARIIQFMSFLQILVLGAMLLCYKYENIEMAVFWFCVFSVQATILSPAKKGVVKDMVGSRQLGYASGLMEMSLILSMLAAQIGIFAWFDILQVSSNDGWEAAAFPTFILTCIAVPVAIASLYLPRYPANQTRKFEWKLFYEHFVQLKYLWSQRDLRLSEIGVSYFWFLAGALMLISLQIAQEHPIDGTGFSMSAAILMAWLSGGTVVGGVIASIICRKKIELGLIPLGAIGFTIGCIFMSFFTPGSLPSNIGFGITGAFAAAYLVPLNAHLQDNCDPSNRSTVIAAGNLMDCLMGLVAVGFQLMLRNIFSIQNQFWVLAALGVVITIVAFRLIPREFIRMMGLWIMRIVYRSRIIHQDRIPEDGGAVIVSNHVTYGDALFLSLICPRPIRFIVAEEFVAIRWLGWILELFNCLPISSRNPRESLSKAIQALKAGEVICIFPEGQLTRTGTLCAARRGLEMLAKKSRCPIVPIYMDELWGSIFSYSGNRFFSKAPLRVPYRFTAAIGEPIEPDAVNPRMVINTLRELSSTCLEIAASIGRDAILNHLERIAHKPLVFSKNARLSGYEIAECLMNDTVEAEHPELRKWLSTLLDSTRSQSRLCDFWMNAQQLERVNSLQPRELLLTSIGREEVHETVAAVLWPILTSTPVYLISDGDHSMPEGIRQIAGSDFLRRRLYSLVPNTRTPFYDFSGSGDLVLPNIGWRPCFATDRGIILAMSMKRSVFKLDDGTVQLGMRARTRGRLLPGFYQNPPLSNVIAGATLSTPYSLPPNLYLDESGFLAELQSSNHEQ</sequence>
<dbReference type="PANTHER" id="PTHR10434">
    <property type="entry name" value="1-ACYL-SN-GLYCEROL-3-PHOSPHATE ACYLTRANSFERASE"/>
    <property type="match status" value="1"/>
</dbReference>
<name>A0AAP8T9K7_9BACT</name>
<feature type="domain" description="Phospholipid/glycerol acyltransferase" evidence="8">
    <location>
        <begin position="465"/>
        <end position="576"/>
    </location>
</feature>
<feature type="transmembrane region" description="Helical" evidence="7">
    <location>
        <begin position="74"/>
        <end position="94"/>
    </location>
</feature>
<dbReference type="InterPro" id="IPR002123">
    <property type="entry name" value="Plipid/glycerol_acylTrfase"/>
</dbReference>
<evidence type="ECO:0000256" key="6">
    <source>
        <dbReference type="ARBA" id="ARBA00023315"/>
    </source>
</evidence>
<dbReference type="CDD" id="cd07989">
    <property type="entry name" value="LPLAT_AGPAT-like"/>
    <property type="match status" value="1"/>
</dbReference>
<feature type="transmembrane region" description="Helical" evidence="7">
    <location>
        <begin position="350"/>
        <end position="370"/>
    </location>
</feature>
<feature type="transmembrane region" description="Helical" evidence="7">
    <location>
        <begin position="414"/>
        <end position="432"/>
    </location>
</feature>
<evidence type="ECO:0000256" key="7">
    <source>
        <dbReference type="SAM" id="Phobius"/>
    </source>
</evidence>
<evidence type="ECO:0000313" key="9">
    <source>
        <dbReference type="EMBL" id="PNC56790.1"/>
    </source>
</evidence>
<dbReference type="Pfam" id="PF07690">
    <property type="entry name" value="MFS_1"/>
    <property type="match status" value="1"/>
</dbReference>
<proteinExistence type="predicted"/>
<keyword evidence="3 7" id="KW-0812">Transmembrane</keyword>
<evidence type="ECO:0000256" key="2">
    <source>
        <dbReference type="ARBA" id="ARBA00022679"/>
    </source>
</evidence>
<evidence type="ECO:0000313" key="10">
    <source>
        <dbReference type="Proteomes" id="UP000235914"/>
    </source>
</evidence>
<evidence type="ECO:0000256" key="1">
    <source>
        <dbReference type="ARBA" id="ARBA00005189"/>
    </source>
</evidence>
<dbReference type="GO" id="GO:0003841">
    <property type="term" value="F:1-acylglycerol-3-phosphate O-acyltransferase activity"/>
    <property type="evidence" value="ECO:0007669"/>
    <property type="project" value="TreeGrafter"/>
</dbReference>
<keyword evidence="5 7" id="KW-0472">Membrane</keyword>
<feature type="transmembrane region" description="Helical" evidence="7">
    <location>
        <begin position="291"/>
        <end position="314"/>
    </location>
</feature>
<feature type="transmembrane region" description="Helical" evidence="7">
    <location>
        <begin position="130"/>
        <end position="147"/>
    </location>
</feature>
<dbReference type="AlphaFoldDB" id="A0AAP8T9K7"/>